<feature type="compositionally biased region" description="Basic residues" evidence="1">
    <location>
        <begin position="143"/>
        <end position="154"/>
    </location>
</feature>
<feature type="compositionally biased region" description="Basic and acidic residues" evidence="1">
    <location>
        <begin position="96"/>
        <end position="119"/>
    </location>
</feature>
<name>F4SEL4_MELLP</name>
<evidence type="ECO:0000256" key="1">
    <source>
        <dbReference type="SAM" id="MobiDB-lite"/>
    </source>
</evidence>
<dbReference type="AlphaFoldDB" id="F4SEL4"/>
<keyword evidence="4" id="KW-1185">Reference proteome</keyword>
<evidence type="ECO:0000313" key="4">
    <source>
        <dbReference type="Proteomes" id="UP000001072"/>
    </source>
</evidence>
<evidence type="ECO:0000256" key="2">
    <source>
        <dbReference type="SAM" id="Phobius"/>
    </source>
</evidence>
<keyword evidence="2" id="KW-1133">Transmembrane helix</keyword>
<dbReference type="HOGENOM" id="CLU_1704635_0_0_1"/>
<protein>
    <submittedName>
        <fullName evidence="3">Uncharacterized protein</fullName>
    </submittedName>
</protein>
<evidence type="ECO:0000313" key="3">
    <source>
        <dbReference type="EMBL" id="EGF96911.1"/>
    </source>
</evidence>
<dbReference type="EMBL" id="GL883498">
    <property type="protein sequence ID" value="EGF96911.1"/>
    <property type="molecule type" value="Genomic_DNA"/>
</dbReference>
<dbReference type="KEGG" id="mlr:MELLADRAFT_114745"/>
<sequence length="154" mass="17473">MSLGAFAATMVIFLQLTSELMKSQTSRLLPIKGEILIETYLPLIGSILIIISSIFFFNKFLEGLRDYRRSDQDEFLSGHNRTYWSQFLRRKSGSHKGKEEIEDKGKEEIKDKGKGKVEEEVQSESGQSNLPPPPPLQDDPTPKKKKRKSVSKAS</sequence>
<dbReference type="Proteomes" id="UP000001072">
    <property type="component" value="Unassembled WGS sequence"/>
</dbReference>
<keyword evidence="2" id="KW-0472">Membrane</keyword>
<feature type="transmembrane region" description="Helical" evidence="2">
    <location>
        <begin position="39"/>
        <end position="61"/>
    </location>
</feature>
<dbReference type="InParanoid" id="F4SEL4"/>
<dbReference type="OrthoDB" id="2504903at2759"/>
<reference evidence="4" key="1">
    <citation type="journal article" date="2011" name="Proc. Natl. Acad. Sci. U.S.A.">
        <title>Obligate biotrophy features unraveled by the genomic analysis of rust fungi.</title>
        <authorList>
            <person name="Duplessis S."/>
            <person name="Cuomo C.A."/>
            <person name="Lin Y.-C."/>
            <person name="Aerts A."/>
            <person name="Tisserant E."/>
            <person name="Veneault-Fourrey C."/>
            <person name="Joly D.L."/>
            <person name="Hacquard S."/>
            <person name="Amselem J."/>
            <person name="Cantarel B.L."/>
            <person name="Chiu R."/>
            <person name="Coutinho P.M."/>
            <person name="Feau N."/>
            <person name="Field M."/>
            <person name="Frey P."/>
            <person name="Gelhaye E."/>
            <person name="Goldberg J."/>
            <person name="Grabherr M.G."/>
            <person name="Kodira C.D."/>
            <person name="Kohler A."/>
            <person name="Kuees U."/>
            <person name="Lindquist E.A."/>
            <person name="Lucas S.M."/>
            <person name="Mago R."/>
            <person name="Mauceli E."/>
            <person name="Morin E."/>
            <person name="Murat C."/>
            <person name="Pangilinan J.L."/>
            <person name="Park R."/>
            <person name="Pearson M."/>
            <person name="Quesneville H."/>
            <person name="Rouhier N."/>
            <person name="Sakthikumar S."/>
            <person name="Salamov A.A."/>
            <person name="Schmutz J."/>
            <person name="Selles B."/>
            <person name="Shapiro H."/>
            <person name="Tanguay P."/>
            <person name="Tuskan G.A."/>
            <person name="Henrissat B."/>
            <person name="Van de Peer Y."/>
            <person name="Rouze P."/>
            <person name="Ellis J.G."/>
            <person name="Dodds P.N."/>
            <person name="Schein J.E."/>
            <person name="Zhong S."/>
            <person name="Hamelin R.C."/>
            <person name="Grigoriev I.V."/>
            <person name="Szabo L.J."/>
            <person name="Martin F."/>
        </authorList>
    </citation>
    <scope>NUCLEOTIDE SEQUENCE [LARGE SCALE GENOMIC DNA]</scope>
    <source>
        <strain evidence="4">98AG31 / pathotype 3-4-7</strain>
    </source>
</reference>
<accession>F4SEL4</accession>
<gene>
    <name evidence="3" type="ORF">MELLADRAFT_114745</name>
</gene>
<keyword evidence="2" id="KW-0812">Transmembrane</keyword>
<organism evidence="4">
    <name type="scientific">Melampsora larici-populina (strain 98AG31 / pathotype 3-4-7)</name>
    <name type="common">Poplar leaf rust fungus</name>
    <dbReference type="NCBI Taxonomy" id="747676"/>
    <lineage>
        <taxon>Eukaryota</taxon>
        <taxon>Fungi</taxon>
        <taxon>Dikarya</taxon>
        <taxon>Basidiomycota</taxon>
        <taxon>Pucciniomycotina</taxon>
        <taxon>Pucciniomycetes</taxon>
        <taxon>Pucciniales</taxon>
        <taxon>Melampsoraceae</taxon>
        <taxon>Melampsora</taxon>
    </lineage>
</organism>
<feature type="region of interest" description="Disordered" evidence="1">
    <location>
        <begin position="91"/>
        <end position="154"/>
    </location>
</feature>
<dbReference type="RefSeq" id="XP_007419818.1">
    <property type="nucleotide sequence ID" value="XM_007419756.1"/>
</dbReference>
<dbReference type="GeneID" id="18925460"/>
<proteinExistence type="predicted"/>
<dbReference type="VEuPathDB" id="FungiDB:MELLADRAFT_114745"/>